<dbReference type="AlphaFoldDB" id="A0A1F6CHU1"/>
<dbReference type="Pfam" id="PF03781">
    <property type="entry name" value="FGE-sulfatase"/>
    <property type="match status" value="1"/>
</dbReference>
<dbReference type="InterPro" id="IPR051043">
    <property type="entry name" value="Sulfatase_Mod_Factor_Kinase"/>
</dbReference>
<dbReference type="PANTHER" id="PTHR23150">
    <property type="entry name" value="SULFATASE MODIFYING FACTOR 1, 2"/>
    <property type="match status" value="1"/>
</dbReference>
<evidence type="ECO:0000313" key="3">
    <source>
        <dbReference type="Proteomes" id="UP000178606"/>
    </source>
</evidence>
<dbReference type="Proteomes" id="UP000178606">
    <property type="component" value="Unassembled WGS sequence"/>
</dbReference>
<comment type="caution">
    <text evidence="2">The sequence shown here is derived from an EMBL/GenBank/DDBJ whole genome shotgun (WGS) entry which is preliminary data.</text>
</comment>
<dbReference type="InterPro" id="IPR016187">
    <property type="entry name" value="CTDL_fold"/>
</dbReference>
<evidence type="ECO:0000259" key="1">
    <source>
        <dbReference type="Pfam" id="PF03781"/>
    </source>
</evidence>
<accession>A0A1F6CHU1</accession>
<dbReference type="InterPro" id="IPR042095">
    <property type="entry name" value="SUMF_sf"/>
</dbReference>
<organism evidence="2 3">
    <name type="scientific">Handelsmanbacteria sp. (strain RIFCSPLOWO2_12_FULL_64_10)</name>
    <dbReference type="NCBI Taxonomy" id="1817868"/>
    <lineage>
        <taxon>Bacteria</taxon>
        <taxon>Candidatus Handelsmaniibacteriota</taxon>
    </lineage>
</organism>
<dbReference type="SUPFAM" id="SSF56436">
    <property type="entry name" value="C-type lectin-like"/>
    <property type="match status" value="1"/>
</dbReference>
<reference evidence="2 3" key="1">
    <citation type="journal article" date="2016" name="Nat. Commun.">
        <title>Thousands of microbial genomes shed light on interconnected biogeochemical processes in an aquifer system.</title>
        <authorList>
            <person name="Anantharaman K."/>
            <person name="Brown C.T."/>
            <person name="Hug L.A."/>
            <person name="Sharon I."/>
            <person name="Castelle C.J."/>
            <person name="Probst A.J."/>
            <person name="Thomas B.C."/>
            <person name="Singh A."/>
            <person name="Wilkins M.J."/>
            <person name="Karaoz U."/>
            <person name="Brodie E.L."/>
            <person name="Williams K.H."/>
            <person name="Hubbard S.S."/>
            <person name="Banfield J.F."/>
        </authorList>
    </citation>
    <scope>NUCLEOTIDE SEQUENCE [LARGE SCALE GENOMIC DNA]</scope>
    <source>
        <strain evidence="3">RIFCSPLOWO2_12_FULL_64_10</strain>
    </source>
</reference>
<protein>
    <recommendedName>
        <fullName evidence="1">Sulfatase-modifying factor enzyme-like domain-containing protein</fullName>
    </recommendedName>
</protein>
<dbReference type="EMBL" id="MFKF01000249">
    <property type="protein sequence ID" value="OGG48432.1"/>
    <property type="molecule type" value="Genomic_DNA"/>
</dbReference>
<dbReference type="GO" id="GO:0120147">
    <property type="term" value="F:formylglycine-generating oxidase activity"/>
    <property type="evidence" value="ECO:0007669"/>
    <property type="project" value="TreeGrafter"/>
</dbReference>
<dbReference type="PANTHER" id="PTHR23150:SF19">
    <property type="entry name" value="FORMYLGLYCINE-GENERATING ENZYME"/>
    <property type="match status" value="1"/>
</dbReference>
<gene>
    <name evidence="2" type="ORF">A3F84_14700</name>
</gene>
<name>A0A1F6CHU1_HANXR</name>
<sequence length="123" mass="13615">MRATGHSASFLANDSNYNGPQHPVVGVSWEDAKAYCEWAGKRLPTEEEWQQACQGRDGREYPWGNGFGSGRANIEGFREGFLQTAPVGSYPNGASPYGAMDMAGNVWEWTSSLFRLFEIVDMV</sequence>
<dbReference type="InterPro" id="IPR005532">
    <property type="entry name" value="SUMF_dom"/>
</dbReference>
<dbReference type="Gene3D" id="3.90.1580.10">
    <property type="entry name" value="paralog of FGE (formylglycine-generating enzyme)"/>
    <property type="match status" value="1"/>
</dbReference>
<feature type="domain" description="Sulfatase-modifying factor enzyme-like" evidence="1">
    <location>
        <begin position="16"/>
        <end position="115"/>
    </location>
</feature>
<proteinExistence type="predicted"/>
<evidence type="ECO:0000313" key="2">
    <source>
        <dbReference type="EMBL" id="OGG48432.1"/>
    </source>
</evidence>